<keyword evidence="1" id="KW-0732">Signal</keyword>
<sequence length="690" mass="75422">MKRHKNFCIAASCIVGILSGVLLLSCDSNHLPGENELEKAGDNICFGVSRAESVLTGGVSGSEEEDCITRRFVLRNDGVTDTLCVRATVSDGCGFSGFDGEQTVTRSAPITSLDAYGSFNVLAYWKKGNVLQSQFYMDEAVTNKGGDVWSTLQPYYWPGAGHTLRFYAYAPADAGIVAPDSPESTVLSYTVPAEVGNQKDIVVATTDYLNGNSQTRVPLTFKHICTAVRFVVGGQIQPGTVKSITLKGIKNSGAYDMSGTATPWTLAEGTAGFSQTLDKVTSGSETDGAEITTAEGTFMMLPQVLADGATVEVVFRDNQSNQDRTLSASIAGTEWPIGKTVTYKLSITPEYDMDIEVPEEKQDAHYISFPITVNVKDYTGNWKLTSNLPDAVYFTQIQTELQRQGYWIDEDKGNAEITGTGSGVFTYYVYVTENIGNESRNIEFQVAPVTTGTTPDPITATVEQLCPSWNGMLGCERIEDGDYPWGFKWEKGTKITYKTNNLNVLERLILGILVRWEKPDYVVIDGLVTFGADIIINFDLVPTLDVAKSMSDGCANTNELYNFEGISDASNLMSYLESWGCVPDKQLPQNPTEFAARSCAMKNKFNKVINEGAERAVLNSENLVWYLPAKDEASQISDSEFPLFNDKAYWTSTAVDDNATAYKFVVGGGTDTENRATNLHVRAVRKKPAN</sequence>
<evidence type="ECO:0000313" key="2">
    <source>
        <dbReference type="EMBL" id="RGL15741.1"/>
    </source>
</evidence>
<feature type="chain" id="PRO_5017815722" evidence="1">
    <location>
        <begin position="25"/>
        <end position="690"/>
    </location>
</feature>
<reference evidence="2 3" key="1">
    <citation type="submission" date="2018-08" db="EMBL/GenBank/DDBJ databases">
        <title>A genome reference for cultivated species of the human gut microbiota.</title>
        <authorList>
            <person name="Zou Y."/>
            <person name="Xue W."/>
            <person name="Luo G."/>
        </authorList>
    </citation>
    <scope>NUCLEOTIDE SEQUENCE [LARGE SCALE GENOMIC DNA]</scope>
    <source>
        <strain evidence="2 3">TF08-13</strain>
    </source>
</reference>
<dbReference type="RefSeq" id="WP_117680878.1">
    <property type="nucleotide sequence ID" value="NZ_QSRK01000006.1"/>
</dbReference>
<dbReference type="PROSITE" id="PS51257">
    <property type="entry name" value="PROKAR_LIPOPROTEIN"/>
    <property type="match status" value="1"/>
</dbReference>
<protein>
    <submittedName>
        <fullName evidence="2">Fimbrillin family protein</fullName>
    </submittedName>
</protein>
<dbReference type="InterPro" id="IPR025049">
    <property type="entry name" value="Mfa-like_1"/>
</dbReference>
<dbReference type="Proteomes" id="UP000260795">
    <property type="component" value="Unassembled WGS sequence"/>
</dbReference>
<proteinExistence type="predicted"/>
<accession>A0A3E4R6Z3</accession>
<evidence type="ECO:0000313" key="3">
    <source>
        <dbReference type="Proteomes" id="UP000260795"/>
    </source>
</evidence>
<evidence type="ECO:0000256" key="1">
    <source>
        <dbReference type="SAM" id="SignalP"/>
    </source>
</evidence>
<name>A0A3E4R6Z3_BACUN</name>
<dbReference type="EMBL" id="QSRK01000006">
    <property type="protein sequence ID" value="RGL15741.1"/>
    <property type="molecule type" value="Genomic_DNA"/>
</dbReference>
<dbReference type="AlphaFoldDB" id="A0A3E4R6Z3"/>
<comment type="caution">
    <text evidence="2">The sequence shown here is derived from an EMBL/GenBank/DDBJ whole genome shotgun (WGS) entry which is preliminary data.</text>
</comment>
<dbReference type="Pfam" id="PF13149">
    <property type="entry name" value="Mfa_like_1"/>
    <property type="match status" value="1"/>
</dbReference>
<dbReference type="CDD" id="cd13121">
    <property type="entry name" value="BF2867_like_C"/>
    <property type="match status" value="1"/>
</dbReference>
<dbReference type="CDD" id="cd13120">
    <property type="entry name" value="BF2867_like_N"/>
    <property type="match status" value="1"/>
</dbReference>
<dbReference type="Gene3D" id="2.60.40.2620">
    <property type="entry name" value="Fimbrillin-like"/>
    <property type="match status" value="1"/>
</dbReference>
<dbReference type="InterPro" id="IPR042278">
    <property type="entry name" value="Mfa-like_1_N"/>
</dbReference>
<feature type="signal peptide" evidence="1">
    <location>
        <begin position="1"/>
        <end position="24"/>
    </location>
</feature>
<organism evidence="2 3">
    <name type="scientific">Bacteroides uniformis</name>
    <dbReference type="NCBI Taxonomy" id="820"/>
    <lineage>
        <taxon>Bacteria</taxon>
        <taxon>Pseudomonadati</taxon>
        <taxon>Bacteroidota</taxon>
        <taxon>Bacteroidia</taxon>
        <taxon>Bacteroidales</taxon>
        <taxon>Bacteroidaceae</taxon>
        <taxon>Bacteroides</taxon>
    </lineage>
</organism>
<gene>
    <name evidence="2" type="ORF">DXC80_05630</name>
</gene>